<dbReference type="Gene3D" id="2.30.40.10">
    <property type="entry name" value="Urease, subunit C, domain 1"/>
    <property type="match status" value="1"/>
</dbReference>
<dbReference type="STRING" id="930128.SAMN05192532_102742"/>
<dbReference type="SUPFAM" id="SSF51338">
    <property type="entry name" value="Composite domain of metallo-dependent hydrolases"/>
    <property type="match status" value="1"/>
</dbReference>
<dbReference type="Proteomes" id="UP000199516">
    <property type="component" value="Unassembled WGS sequence"/>
</dbReference>
<dbReference type="RefSeq" id="WP_091659709.1">
    <property type="nucleotide sequence ID" value="NZ_FONT01000002.1"/>
</dbReference>
<name>A0A1I2C6W0_9BACI</name>
<dbReference type="InterPro" id="IPR013108">
    <property type="entry name" value="Amidohydro_3"/>
</dbReference>
<dbReference type="InterPro" id="IPR011059">
    <property type="entry name" value="Metal-dep_hydrolase_composite"/>
</dbReference>
<keyword evidence="3" id="KW-1185">Reference proteome</keyword>
<proteinExistence type="predicted"/>
<dbReference type="Gene3D" id="3.10.310.70">
    <property type="match status" value="1"/>
</dbReference>
<evidence type="ECO:0000313" key="2">
    <source>
        <dbReference type="EMBL" id="SFE63882.1"/>
    </source>
</evidence>
<reference evidence="2 3" key="1">
    <citation type="submission" date="2016-10" db="EMBL/GenBank/DDBJ databases">
        <authorList>
            <person name="de Groot N.N."/>
        </authorList>
    </citation>
    <scope>NUCLEOTIDE SEQUENCE [LARGE SCALE GENOMIC DNA]</scope>
    <source>
        <strain evidence="2 3">DSM 23995</strain>
    </source>
</reference>
<dbReference type="EMBL" id="FONT01000002">
    <property type="protein sequence ID" value="SFE63882.1"/>
    <property type="molecule type" value="Genomic_DNA"/>
</dbReference>
<dbReference type="SUPFAM" id="SSF51556">
    <property type="entry name" value="Metallo-dependent hydrolases"/>
    <property type="match status" value="1"/>
</dbReference>
<gene>
    <name evidence="2" type="ORF">SAMN05192532_102742</name>
</gene>
<dbReference type="GO" id="GO:0016810">
    <property type="term" value="F:hydrolase activity, acting on carbon-nitrogen (but not peptide) bonds"/>
    <property type="evidence" value="ECO:0007669"/>
    <property type="project" value="InterPro"/>
</dbReference>
<dbReference type="InterPro" id="IPR033932">
    <property type="entry name" value="YtcJ-like"/>
</dbReference>
<dbReference type="AlphaFoldDB" id="A0A1I2C6W0"/>
<dbReference type="OrthoDB" id="9767366at2"/>
<dbReference type="PANTHER" id="PTHR22642">
    <property type="entry name" value="IMIDAZOLONEPROPIONASE"/>
    <property type="match status" value="1"/>
</dbReference>
<organism evidence="2 3">
    <name type="scientific">Alteribacillus iranensis</name>
    <dbReference type="NCBI Taxonomy" id="930128"/>
    <lineage>
        <taxon>Bacteria</taxon>
        <taxon>Bacillati</taxon>
        <taxon>Bacillota</taxon>
        <taxon>Bacilli</taxon>
        <taxon>Bacillales</taxon>
        <taxon>Bacillaceae</taxon>
        <taxon>Alteribacillus</taxon>
    </lineage>
</organism>
<protein>
    <recommendedName>
        <fullName evidence="1">Amidohydrolase 3 domain-containing protein</fullName>
    </recommendedName>
</protein>
<evidence type="ECO:0000313" key="3">
    <source>
        <dbReference type="Proteomes" id="UP000199516"/>
    </source>
</evidence>
<dbReference type="InterPro" id="IPR032466">
    <property type="entry name" value="Metal_Hydrolase"/>
</dbReference>
<dbReference type="Gene3D" id="3.20.20.140">
    <property type="entry name" value="Metal-dependent hydrolases"/>
    <property type="match status" value="1"/>
</dbReference>
<accession>A0A1I2C6W0</accession>
<evidence type="ECO:0000259" key="1">
    <source>
        <dbReference type="Pfam" id="PF07969"/>
    </source>
</evidence>
<sequence>MNADLIIKNATIHTMDDNRPKADQIAVKDGKIIAFDQEAALLQGEETEVIDADGRVVLPGIIESHAHPLHYANNLLQLDLRTETAPSITDILEAVSKRAQEIPEGEWILGMGWDDSKLKEKRFPSFEELSEAAPHHPVFLKRTCVHNAVANRKAFEASGISEDPVDPDGGHFHRNSDGTVSGLIQENAMMEFAIPSVTINQLKDAMREAQEHFFQWGITTIHDMAVSKKELTVYQELCKEGGFPLKVRMWLWGIDQMGWQGVEEEALALGLQSGLGDDHLNIQGLKYMLDGSVGGRTAALAEPFVDDGDNRGILYMPQEKINKHVSRAVANGMRVSIHGIGERAVEMALQAIEQAAPLDENKKHRHRIEHCALPSEEQLERIASQEIVAGSSIGFIYAIGDSYWNNLGEERARRVFPHASFRKHGIVSPGNSDMPVCPGNPFFGMYAAVTRTTVGGQQLGTEETIPVEEAVKAYTADAAYSGFDDTIIGTLSEGKYADIVILEDNPFTIPEEKIKDIQVSQTIVEGETVYKRENS</sequence>
<dbReference type="PANTHER" id="PTHR22642:SF2">
    <property type="entry name" value="PROTEIN LONG AFTER FAR-RED 3"/>
    <property type="match status" value="1"/>
</dbReference>
<feature type="domain" description="Amidohydrolase 3" evidence="1">
    <location>
        <begin position="48"/>
        <end position="530"/>
    </location>
</feature>
<dbReference type="Pfam" id="PF07969">
    <property type="entry name" value="Amidohydro_3"/>
    <property type="match status" value="1"/>
</dbReference>
<dbReference type="CDD" id="cd01300">
    <property type="entry name" value="YtcJ_like"/>
    <property type="match status" value="1"/>
</dbReference>